<dbReference type="Gene3D" id="3.80.10.10">
    <property type="entry name" value="Ribonuclease Inhibitor"/>
    <property type="match status" value="1"/>
</dbReference>
<dbReference type="PROSITE" id="PS50181">
    <property type="entry name" value="FBOX"/>
    <property type="match status" value="1"/>
</dbReference>
<dbReference type="RefSeq" id="XP_026292973.2">
    <property type="nucleotide sequence ID" value="XM_026437188.2"/>
</dbReference>
<evidence type="ECO:0000259" key="1">
    <source>
        <dbReference type="PROSITE" id="PS50181"/>
    </source>
</evidence>
<accession>A0A6J1TI68</accession>
<dbReference type="GeneID" id="113217338"/>
<dbReference type="InterPro" id="IPR032675">
    <property type="entry name" value="LRR_dom_sf"/>
</dbReference>
<dbReference type="SUPFAM" id="SSF52047">
    <property type="entry name" value="RNI-like"/>
    <property type="match status" value="1"/>
</dbReference>
<proteinExistence type="predicted"/>
<dbReference type="Proteomes" id="UP000504606">
    <property type="component" value="Unplaced"/>
</dbReference>
<feature type="domain" description="F-box" evidence="1">
    <location>
        <begin position="22"/>
        <end position="68"/>
    </location>
</feature>
<reference evidence="3" key="1">
    <citation type="submission" date="2025-08" db="UniProtKB">
        <authorList>
            <consortium name="RefSeq"/>
        </authorList>
    </citation>
    <scope>IDENTIFICATION</scope>
    <source>
        <tissue evidence="3">Whole organism</tissue>
    </source>
</reference>
<gene>
    <name evidence="3" type="primary">LOC113217338</name>
</gene>
<dbReference type="Pfam" id="PF12937">
    <property type="entry name" value="F-box-like"/>
    <property type="match status" value="1"/>
</dbReference>
<evidence type="ECO:0000313" key="2">
    <source>
        <dbReference type="Proteomes" id="UP000504606"/>
    </source>
</evidence>
<dbReference type="KEGG" id="foc:113217338"/>
<dbReference type="Gene3D" id="1.20.1280.50">
    <property type="match status" value="1"/>
</dbReference>
<dbReference type="InterPro" id="IPR001810">
    <property type="entry name" value="F-box_dom"/>
</dbReference>
<dbReference type="SUPFAM" id="SSF81383">
    <property type="entry name" value="F-box domain"/>
    <property type="match status" value="1"/>
</dbReference>
<name>A0A6J1TI68_FRAOC</name>
<keyword evidence="2" id="KW-1185">Reference proteome</keyword>
<sequence>MDQLPDDLQRALDDLPNDLPDDLLLDRLPEDVLLSVMMYMDVPSLLRCRLVCRRLGTLALHPDVWRHRECVDSDPWFCAALRLAPRLYEMHVNLPLPEALRRLVLETACPVTCLVVVLGDDEDDSYVAQAAQLIRHQSGLGQLRGVYVRFSQHEAALLTAPIASELFGTLMSTPDLAQVSIVNRIPESRFPVDISIPAPQLAIAPSLTYFECVPMSPGLTDLCDLMLTRNAATLESVSIYHSLTLRTPSAMCALGQMPRLEYMACDTFDGMHAVAACPSLRSLDLTVWHAAGSVTAPEDATELLRSAHQLTKVVLYYTSHDGCDVQLITALASSGKSRLERLSVTDYGNPDGSLPQLQELLRALPGLPALRKLEVRTETKDLQLDVGPNTAEELRSHFI</sequence>
<organism evidence="2 3">
    <name type="scientific">Frankliniella occidentalis</name>
    <name type="common">Western flower thrips</name>
    <name type="synonym">Euthrips occidentalis</name>
    <dbReference type="NCBI Taxonomy" id="133901"/>
    <lineage>
        <taxon>Eukaryota</taxon>
        <taxon>Metazoa</taxon>
        <taxon>Ecdysozoa</taxon>
        <taxon>Arthropoda</taxon>
        <taxon>Hexapoda</taxon>
        <taxon>Insecta</taxon>
        <taxon>Pterygota</taxon>
        <taxon>Neoptera</taxon>
        <taxon>Paraneoptera</taxon>
        <taxon>Thysanoptera</taxon>
        <taxon>Terebrantia</taxon>
        <taxon>Thripoidea</taxon>
        <taxon>Thripidae</taxon>
        <taxon>Frankliniella</taxon>
    </lineage>
</organism>
<protein>
    <submittedName>
        <fullName evidence="3">Uncharacterized protein LOC113217338 isoform X1</fullName>
    </submittedName>
</protein>
<evidence type="ECO:0000313" key="3">
    <source>
        <dbReference type="RefSeq" id="XP_026292973.2"/>
    </source>
</evidence>
<dbReference type="AlphaFoldDB" id="A0A6J1TI68"/>
<dbReference type="InterPro" id="IPR036047">
    <property type="entry name" value="F-box-like_dom_sf"/>
</dbReference>
<dbReference type="SMART" id="SM00256">
    <property type="entry name" value="FBOX"/>
    <property type="match status" value="1"/>
</dbReference>